<feature type="domain" description="SF4 helicase" evidence="1">
    <location>
        <begin position="8"/>
        <end position="308"/>
    </location>
</feature>
<name>A0ABS3L245_9STAP</name>
<evidence type="ECO:0000313" key="3">
    <source>
        <dbReference type="Proteomes" id="UP000664081"/>
    </source>
</evidence>
<protein>
    <recommendedName>
        <fullName evidence="1">SF4 helicase domain-containing protein</fullName>
    </recommendedName>
</protein>
<reference evidence="2 3" key="1">
    <citation type="submission" date="2021-03" db="EMBL/GenBank/DDBJ databases">
        <title>Staphylococci and Mammaliicocci in bats.</title>
        <authorList>
            <person name="Fountain K."/>
        </authorList>
    </citation>
    <scope>NUCLEOTIDE SEQUENCE [LARGE SCALE GENOMIC DNA]</scope>
    <source>
        <strain evidence="2 3">18_1_E_SW</strain>
    </source>
</reference>
<evidence type="ECO:0000259" key="1">
    <source>
        <dbReference type="PROSITE" id="PS51199"/>
    </source>
</evidence>
<evidence type="ECO:0000313" key="2">
    <source>
        <dbReference type="EMBL" id="MBO1227616.1"/>
    </source>
</evidence>
<dbReference type="PROSITE" id="PS51199">
    <property type="entry name" value="SF4_HELICASE"/>
    <property type="match status" value="1"/>
</dbReference>
<dbReference type="SUPFAM" id="SSF52540">
    <property type="entry name" value="P-loop containing nucleoside triphosphate hydrolases"/>
    <property type="match status" value="1"/>
</dbReference>
<dbReference type="Proteomes" id="UP000664081">
    <property type="component" value="Unassembled WGS sequence"/>
</dbReference>
<accession>A0ABS3L245</accession>
<dbReference type="Pfam" id="PF03796">
    <property type="entry name" value="DnaB_C"/>
    <property type="match status" value="1"/>
</dbReference>
<dbReference type="RefSeq" id="WP_207572971.1">
    <property type="nucleotide sequence ID" value="NZ_JAFNLQ010000025.1"/>
</dbReference>
<dbReference type="PANTHER" id="PTHR30153">
    <property type="entry name" value="REPLICATIVE DNA HELICASE DNAB"/>
    <property type="match status" value="1"/>
</dbReference>
<proteinExistence type="predicted"/>
<comment type="caution">
    <text evidence="2">The sequence shown here is derived from an EMBL/GenBank/DDBJ whole genome shotgun (WGS) entry which is preliminary data.</text>
</comment>
<sequence>MENINTQYFTGTAPIPTGFKTLDDTLDGGLYEGLYVIGALSSLGKTTFVQQIADQVAQQGKDVLFFSMDMTRTELTSKSISRETYLHTRQYGLDEKNAKTSRGIIDGSRYHKDAERGIEGYNQQEIETIEAGFERHKEYAGNLYIVDRIGGIDNIMIRDMVRQHEMVTGNTPVVIVDYLQLMEPAEPTNTIKQNTDEAVRGLKRLSNAHHTPVFAISAVPRSKYNKPLDMASFKESGGIEYSADVLLALDFKKMLNDSKNCDVDEEKKKTPRNVTISILKNRLGETGHRVDYKYYPAYNMFEEVGKFNPMPSAESDFKDKIVSKW</sequence>
<gene>
    <name evidence="2" type="ORF">J3T88_09910</name>
</gene>
<dbReference type="InterPro" id="IPR007694">
    <property type="entry name" value="DNA_helicase_DnaB-like_C"/>
</dbReference>
<organism evidence="2 3">
    <name type="scientific">Staphylococcus nepalensis</name>
    <dbReference type="NCBI Taxonomy" id="214473"/>
    <lineage>
        <taxon>Bacteria</taxon>
        <taxon>Bacillati</taxon>
        <taxon>Bacillota</taxon>
        <taxon>Bacilli</taxon>
        <taxon>Bacillales</taxon>
        <taxon>Staphylococcaceae</taxon>
        <taxon>Staphylococcus</taxon>
    </lineage>
</organism>
<dbReference type="Gene3D" id="3.40.50.300">
    <property type="entry name" value="P-loop containing nucleotide triphosphate hydrolases"/>
    <property type="match status" value="1"/>
</dbReference>
<dbReference type="EMBL" id="JAFNLT010000008">
    <property type="protein sequence ID" value="MBO1227616.1"/>
    <property type="molecule type" value="Genomic_DNA"/>
</dbReference>
<dbReference type="InterPro" id="IPR027417">
    <property type="entry name" value="P-loop_NTPase"/>
</dbReference>
<keyword evidence="3" id="KW-1185">Reference proteome</keyword>
<dbReference type="PANTHER" id="PTHR30153:SF2">
    <property type="entry name" value="REPLICATIVE DNA HELICASE"/>
    <property type="match status" value="1"/>
</dbReference>